<sequence length="109" mass="12814">MELCAIICNQIPKLLAKSKNIEIDLICEQNWIKCDGTFDKKLTKWASRMHLTEKKRKWILQGESPMKKHKQATTETEFDYKMGMAVESLIKDITEESFVVKTENWSEME</sequence>
<protein>
    <submittedName>
        <fullName evidence="2">Uncharacterized protein</fullName>
    </submittedName>
</protein>
<keyword evidence="1" id="KW-1185">Reference proteome</keyword>
<accession>A0A915K4H1</accession>
<organism evidence="1 2">
    <name type="scientific">Romanomermis culicivorax</name>
    <name type="common">Nematode worm</name>
    <dbReference type="NCBI Taxonomy" id="13658"/>
    <lineage>
        <taxon>Eukaryota</taxon>
        <taxon>Metazoa</taxon>
        <taxon>Ecdysozoa</taxon>
        <taxon>Nematoda</taxon>
        <taxon>Enoplea</taxon>
        <taxon>Dorylaimia</taxon>
        <taxon>Mermithida</taxon>
        <taxon>Mermithoidea</taxon>
        <taxon>Mermithidae</taxon>
        <taxon>Romanomermis</taxon>
    </lineage>
</organism>
<dbReference type="AlphaFoldDB" id="A0A915K4H1"/>
<reference evidence="2" key="1">
    <citation type="submission" date="2022-11" db="UniProtKB">
        <authorList>
            <consortium name="WormBaseParasite"/>
        </authorList>
    </citation>
    <scope>IDENTIFICATION</scope>
</reference>
<dbReference type="WBParaSite" id="nRc.2.0.1.t33606-RA">
    <property type="protein sequence ID" value="nRc.2.0.1.t33606-RA"/>
    <property type="gene ID" value="nRc.2.0.1.g33606"/>
</dbReference>
<proteinExistence type="predicted"/>
<evidence type="ECO:0000313" key="2">
    <source>
        <dbReference type="WBParaSite" id="nRc.2.0.1.t33606-RA"/>
    </source>
</evidence>
<name>A0A915K4H1_ROMCU</name>
<evidence type="ECO:0000313" key="1">
    <source>
        <dbReference type="Proteomes" id="UP000887565"/>
    </source>
</evidence>
<dbReference type="Proteomes" id="UP000887565">
    <property type="component" value="Unplaced"/>
</dbReference>